<organism evidence="21 22">
    <name type="scientific">Segatella oulorum</name>
    <dbReference type="NCBI Taxonomy" id="28136"/>
    <lineage>
        <taxon>Bacteria</taxon>
        <taxon>Pseudomonadati</taxon>
        <taxon>Bacteroidota</taxon>
        <taxon>Bacteroidia</taxon>
        <taxon>Bacteroidales</taxon>
        <taxon>Prevotellaceae</taxon>
        <taxon>Segatella</taxon>
    </lineage>
</organism>
<dbReference type="InterPro" id="IPR011601">
    <property type="entry name" value="MurB_C"/>
</dbReference>
<keyword evidence="11 19" id="KW-0521">NADP</keyword>
<comment type="function">
    <text evidence="2 19">Cell wall formation.</text>
</comment>
<evidence type="ECO:0000313" key="22">
    <source>
        <dbReference type="Proteomes" id="UP000190065"/>
    </source>
</evidence>
<feature type="active site" evidence="19">
    <location>
        <position position="163"/>
    </location>
</feature>
<dbReference type="InterPro" id="IPR016166">
    <property type="entry name" value="FAD-bd_PCMH"/>
</dbReference>
<dbReference type="Proteomes" id="UP000190065">
    <property type="component" value="Unassembled WGS sequence"/>
</dbReference>
<evidence type="ECO:0000256" key="15">
    <source>
        <dbReference type="ARBA" id="ARBA00023306"/>
    </source>
</evidence>
<evidence type="ECO:0000256" key="4">
    <source>
        <dbReference type="ARBA" id="ARBA00004752"/>
    </source>
</evidence>
<evidence type="ECO:0000256" key="3">
    <source>
        <dbReference type="ARBA" id="ARBA00004496"/>
    </source>
</evidence>
<keyword evidence="14 19" id="KW-0560">Oxidoreductase</keyword>
<dbReference type="RefSeq" id="WP_025070306.1">
    <property type="nucleotide sequence ID" value="NZ_FUXK01000002.1"/>
</dbReference>
<evidence type="ECO:0000256" key="1">
    <source>
        <dbReference type="ARBA" id="ARBA00001974"/>
    </source>
</evidence>
<dbReference type="AlphaFoldDB" id="A0A1T4KYM6"/>
<dbReference type="HAMAP" id="MF_00037">
    <property type="entry name" value="MurB"/>
    <property type="match status" value="1"/>
</dbReference>
<evidence type="ECO:0000259" key="20">
    <source>
        <dbReference type="PROSITE" id="PS51387"/>
    </source>
</evidence>
<keyword evidence="8 19" id="KW-0132">Cell division</keyword>
<keyword evidence="12 19" id="KW-0133">Cell shape</keyword>
<proteinExistence type="inferred from homology"/>
<dbReference type="NCBIfam" id="TIGR00179">
    <property type="entry name" value="murB"/>
    <property type="match status" value="1"/>
</dbReference>
<dbReference type="GO" id="GO:0051301">
    <property type="term" value="P:cell division"/>
    <property type="evidence" value="ECO:0007669"/>
    <property type="project" value="UniProtKB-KW"/>
</dbReference>
<dbReference type="PROSITE" id="PS51387">
    <property type="entry name" value="FAD_PCMH"/>
    <property type="match status" value="1"/>
</dbReference>
<comment type="pathway">
    <text evidence="4 19">Cell wall biogenesis; peptidoglycan biosynthesis.</text>
</comment>
<dbReference type="GO" id="GO:0005829">
    <property type="term" value="C:cytosol"/>
    <property type="evidence" value="ECO:0007669"/>
    <property type="project" value="TreeGrafter"/>
</dbReference>
<dbReference type="Pfam" id="PF02873">
    <property type="entry name" value="MurB_C"/>
    <property type="match status" value="1"/>
</dbReference>
<comment type="subcellular location">
    <subcellularLocation>
        <location evidence="3 19">Cytoplasm</location>
    </subcellularLocation>
</comment>
<dbReference type="EC" id="1.3.1.98" evidence="5 19"/>
<dbReference type="NCBIfam" id="NF000755">
    <property type="entry name" value="PRK00046.1"/>
    <property type="match status" value="1"/>
</dbReference>
<evidence type="ECO:0000256" key="14">
    <source>
        <dbReference type="ARBA" id="ARBA00023002"/>
    </source>
</evidence>
<evidence type="ECO:0000256" key="5">
    <source>
        <dbReference type="ARBA" id="ARBA00012518"/>
    </source>
</evidence>
<evidence type="ECO:0000256" key="6">
    <source>
        <dbReference type="ARBA" id="ARBA00015188"/>
    </source>
</evidence>
<protein>
    <recommendedName>
        <fullName evidence="6 19">UDP-N-acetylenolpyruvoylglucosamine reductase</fullName>
        <ecNumber evidence="5 19">1.3.1.98</ecNumber>
    </recommendedName>
    <alternativeName>
        <fullName evidence="17 19">UDP-N-acetylmuramate dehydrogenase</fullName>
    </alternativeName>
</protein>
<evidence type="ECO:0000256" key="16">
    <source>
        <dbReference type="ARBA" id="ARBA00023316"/>
    </source>
</evidence>
<dbReference type="GO" id="GO:0008762">
    <property type="term" value="F:UDP-N-acetylmuramate dehydrogenase activity"/>
    <property type="evidence" value="ECO:0007669"/>
    <property type="project" value="UniProtKB-UniRule"/>
</dbReference>
<keyword evidence="13 19" id="KW-0573">Peptidoglycan synthesis</keyword>
<comment type="cofactor">
    <cofactor evidence="1 19">
        <name>FAD</name>
        <dbReference type="ChEBI" id="CHEBI:57692"/>
    </cofactor>
</comment>
<dbReference type="SUPFAM" id="SSF56176">
    <property type="entry name" value="FAD-binding/transporter-associated domain-like"/>
    <property type="match status" value="1"/>
</dbReference>
<comment type="catalytic activity">
    <reaction evidence="18 19">
        <text>UDP-N-acetyl-alpha-D-muramate + NADP(+) = UDP-N-acetyl-3-O-(1-carboxyvinyl)-alpha-D-glucosamine + NADPH + H(+)</text>
        <dbReference type="Rhea" id="RHEA:12248"/>
        <dbReference type="ChEBI" id="CHEBI:15378"/>
        <dbReference type="ChEBI" id="CHEBI:57783"/>
        <dbReference type="ChEBI" id="CHEBI:58349"/>
        <dbReference type="ChEBI" id="CHEBI:68483"/>
        <dbReference type="ChEBI" id="CHEBI:70757"/>
        <dbReference type="EC" id="1.3.1.98"/>
    </reaction>
</comment>
<evidence type="ECO:0000256" key="7">
    <source>
        <dbReference type="ARBA" id="ARBA00022490"/>
    </source>
</evidence>
<dbReference type="EMBL" id="FUXK01000002">
    <property type="protein sequence ID" value="SJZ47564.1"/>
    <property type="molecule type" value="Genomic_DNA"/>
</dbReference>
<dbReference type="GO" id="GO:0071949">
    <property type="term" value="F:FAD binding"/>
    <property type="evidence" value="ECO:0007669"/>
    <property type="project" value="InterPro"/>
</dbReference>
<dbReference type="Gene3D" id="3.30.43.10">
    <property type="entry name" value="Uridine Diphospho-n-acetylenolpyruvylglucosamine Reductase, domain 2"/>
    <property type="match status" value="1"/>
</dbReference>
<dbReference type="InterPro" id="IPR036318">
    <property type="entry name" value="FAD-bd_PCMH-like_sf"/>
</dbReference>
<dbReference type="PANTHER" id="PTHR21071:SF4">
    <property type="entry name" value="UDP-N-ACETYLENOLPYRUVOYLGLUCOSAMINE REDUCTASE"/>
    <property type="match status" value="1"/>
</dbReference>
<gene>
    <name evidence="19" type="primary">murB</name>
    <name evidence="21" type="ORF">SAMN02745202_00235</name>
</gene>
<dbReference type="STRING" id="28136.SAMN02745202_00235"/>
<evidence type="ECO:0000256" key="18">
    <source>
        <dbReference type="ARBA" id="ARBA00048914"/>
    </source>
</evidence>
<keyword evidence="15 19" id="KW-0131">Cell cycle</keyword>
<accession>A0A1T4KYM6</accession>
<evidence type="ECO:0000256" key="19">
    <source>
        <dbReference type="HAMAP-Rule" id="MF_00037"/>
    </source>
</evidence>
<evidence type="ECO:0000256" key="10">
    <source>
        <dbReference type="ARBA" id="ARBA00022827"/>
    </source>
</evidence>
<dbReference type="InterPro" id="IPR006094">
    <property type="entry name" value="Oxid_FAD_bind_N"/>
</dbReference>
<comment type="similarity">
    <text evidence="19">Belongs to the MurB family.</text>
</comment>
<dbReference type="Gene3D" id="3.90.78.10">
    <property type="entry name" value="UDP-N-acetylenolpyruvoylglucosamine reductase, C-terminal domain"/>
    <property type="match status" value="1"/>
</dbReference>
<feature type="active site" evidence="19">
    <location>
        <position position="333"/>
    </location>
</feature>
<evidence type="ECO:0000256" key="9">
    <source>
        <dbReference type="ARBA" id="ARBA00022630"/>
    </source>
</evidence>
<evidence type="ECO:0000256" key="2">
    <source>
        <dbReference type="ARBA" id="ARBA00003921"/>
    </source>
</evidence>
<keyword evidence="10 19" id="KW-0274">FAD</keyword>
<dbReference type="InterPro" id="IPR003170">
    <property type="entry name" value="MurB"/>
</dbReference>
<evidence type="ECO:0000256" key="17">
    <source>
        <dbReference type="ARBA" id="ARBA00031026"/>
    </source>
</evidence>
<dbReference type="InterPro" id="IPR016169">
    <property type="entry name" value="FAD-bd_PCMH_sub2"/>
</dbReference>
<evidence type="ECO:0000313" key="21">
    <source>
        <dbReference type="EMBL" id="SJZ47564.1"/>
    </source>
</evidence>
<dbReference type="UniPathway" id="UPA00219"/>
<dbReference type="SUPFAM" id="SSF56194">
    <property type="entry name" value="Uridine diphospho-N-Acetylenolpyruvylglucosamine reductase, MurB, C-terminal domain"/>
    <property type="match status" value="1"/>
</dbReference>
<keyword evidence="9 19" id="KW-0285">Flavoprotein</keyword>
<evidence type="ECO:0000256" key="13">
    <source>
        <dbReference type="ARBA" id="ARBA00022984"/>
    </source>
</evidence>
<dbReference type="InterPro" id="IPR036635">
    <property type="entry name" value="MurB_C_sf"/>
</dbReference>
<dbReference type="Pfam" id="PF01565">
    <property type="entry name" value="FAD_binding_4"/>
    <property type="match status" value="1"/>
</dbReference>
<dbReference type="Gene3D" id="3.30.465.10">
    <property type="match status" value="1"/>
</dbReference>
<dbReference type="GO" id="GO:0008360">
    <property type="term" value="P:regulation of cell shape"/>
    <property type="evidence" value="ECO:0007669"/>
    <property type="project" value="UniProtKB-KW"/>
</dbReference>
<evidence type="ECO:0000256" key="11">
    <source>
        <dbReference type="ARBA" id="ARBA00022857"/>
    </source>
</evidence>
<dbReference type="GO" id="GO:0009252">
    <property type="term" value="P:peptidoglycan biosynthetic process"/>
    <property type="evidence" value="ECO:0007669"/>
    <property type="project" value="UniProtKB-UniRule"/>
</dbReference>
<reference evidence="21 22" key="1">
    <citation type="submission" date="2017-02" db="EMBL/GenBank/DDBJ databases">
        <authorList>
            <person name="Peterson S.W."/>
        </authorList>
    </citation>
    <scope>NUCLEOTIDE SEQUENCE [LARGE SCALE GENOMIC DNA]</scope>
    <source>
        <strain evidence="21 22">ATCC 43324</strain>
    </source>
</reference>
<dbReference type="InterPro" id="IPR016167">
    <property type="entry name" value="FAD-bd_PCMH_sub1"/>
</dbReference>
<evidence type="ECO:0000256" key="12">
    <source>
        <dbReference type="ARBA" id="ARBA00022960"/>
    </source>
</evidence>
<keyword evidence="16 19" id="KW-0961">Cell wall biogenesis/degradation</keyword>
<feature type="domain" description="FAD-binding PCMH-type" evidence="20">
    <location>
        <begin position="17"/>
        <end position="187"/>
    </location>
</feature>
<feature type="active site" description="Proton donor" evidence="19">
    <location>
        <position position="237"/>
    </location>
</feature>
<dbReference type="PANTHER" id="PTHR21071">
    <property type="entry name" value="UDP-N-ACETYLENOLPYRUVOYLGLUCOSAMINE REDUCTASE"/>
    <property type="match status" value="1"/>
</dbReference>
<dbReference type="eggNOG" id="COG0812">
    <property type="taxonomic scope" value="Bacteria"/>
</dbReference>
<evidence type="ECO:0000256" key="8">
    <source>
        <dbReference type="ARBA" id="ARBA00022618"/>
    </source>
</evidence>
<dbReference type="GO" id="GO:0071555">
    <property type="term" value="P:cell wall organization"/>
    <property type="evidence" value="ECO:0007669"/>
    <property type="project" value="UniProtKB-KW"/>
</dbReference>
<sequence length="337" mass="36854">MIDEKNYSLLAHNTFGIPVACDRFLEYESIAEAQAIAHFLRASTAPLLLLGAGSNLLLKGDFHGIVVHSAIKGIDVAPIDNDVIVHCGSGEIFDDVVDFCVTHGYHGVENLSLIPGEVGASAVQNIGAYGCEVKDVIESVEAVNLATGEVETITGSDCGYSYRNSKFKHEWKNHYLITHVSYRLSKTLQPHLDYGNIRAALAENHILTPSAKELRQSIIAIREKKLPNPKVLGNAGSFFMNPLVEAHTFERLITRYPAMPFYKVGETLYKIPAGWLIEQCGWKGKHLGRAGVYEKQALVLVNLGGAKGTDIIALSDAIIHDVEKKFGISIHPEVNIV</sequence>
<keyword evidence="7 19" id="KW-0963">Cytoplasm</keyword>
<name>A0A1T4KYM6_9BACT</name>